<reference evidence="1 2" key="1">
    <citation type="journal article" date="2016" name="Sci. Rep.">
        <title>Draft genome sequencing and secretome analysis of fungal phytopathogen Ascochyta rabiei provides insight into the necrotrophic effector repertoire.</title>
        <authorList>
            <person name="Verma S."/>
            <person name="Gazara R.K."/>
            <person name="Nizam S."/>
            <person name="Parween S."/>
            <person name="Chattopadhyay D."/>
            <person name="Verma P.K."/>
        </authorList>
    </citation>
    <scope>NUCLEOTIDE SEQUENCE [LARGE SCALE GENOMIC DNA]</scope>
    <source>
        <strain evidence="1 2">ArDII</strain>
    </source>
</reference>
<dbReference type="OrthoDB" id="6359816at2759"/>
<proteinExistence type="predicted"/>
<name>A0A163BXF9_DIDRA</name>
<dbReference type="AlphaFoldDB" id="A0A163BXF9"/>
<dbReference type="SMART" id="SM00225">
    <property type="entry name" value="BTB"/>
    <property type="match status" value="1"/>
</dbReference>
<dbReference type="SUPFAM" id="SSF54695">
    <property type="entry name" value="POZ domain"/>
    <property type="match status" value="1"/>
</dbReference>
<dbReference type="PROSITE" id="PS50097">
    <property type="entry name" value="BTB"/>
    <property type="match status" value="1"/>
</dbReference>
<accession>A0A163BXF9</accession>
<dbReference type="Gene3D" id="3.30.710.10">
    <property type="entry name" value="Potassium Channel Kv1.1, Chain A"/>
    <property type="match status" value="1"/>
</dbReference>
<sequence length="264" mass="30140">MNDSDNRSAAQLFNDPAFSDVKIKHVYNGKVREYFAHRAVLCLESRYFLKMFKGSFKVRKYKRKLERYLTLIQEAGTQVIELHDDDPDHFEFLLKYIYTYQYDTDTIIKLAMDDPERRVTIPISVYAVADKYDVPRIYDPITADVRSQLNIDAFELLEAAISTHYASVASVGGPLGKLFASILLEGQRKFTDTPAYRELVFSNPVFGADMALALAHDMVNSKCPSCMVSSVVRSDVYLKKPNATVRCQTCTYQVSVRQKTLHCP</sequence>
<dbReference type="Proteomes" id="UP000076837">
    <property type="component" value="Unassembled WGS sequence"/>
</dbReference>
<dbReference type="InterPro" id="IPR011333">
    <property type="entry name" value="SKP1/BTB/POZ_sf"/>
</dbReference>
<dbReference type="Pfam" id="PF00651">
    <property type="entry name" value="BTB"/>
    <property type="match status" value="1"/>
</dbReference>
<keyword evidence="2" id="KW-1185">Reference proteome</keyword>
<evidence type="ECO:0000313" key="2">
    <source>
        <dbReference type="Proteomes" id="UP000076837"/>
    </source>
</evidence>
<dbReference type="InterPro" id="IPR000210">
    <property type="entry name" value="BTB/POZ_dom"/>
</dbReference>
<gene>
    <name evidence="1" type="ORF">ST47_g6802</name>
</gene>
<dbReference type="EMBL" id="JYNV01000225">
    <property type="protein sequence ID" value="KZM22069.1"/>
    <property type="molecule type" value="Genomic_DNA"/>
</dbReference>
<dbReference type="CDD" id="cd18186">
    <property type="entry name" value="BTB_POZ_ZBTB_KLHL-like"/>
    <property type="match status" value="1"/>
</dbReference>
<organism evidence="1 2">
    <name type="scientific">Didymella rabiei</name>
    <name type="common">Chickpea ascochyta blight fungus</name>
    <name type="synonym">Mycosphaerella rabiei</name>
    <dbReference type="NCBI Taxonomy" id="5454"/>
    <lineage>
        <taxon>Eukaryota</taxon>
        <taxon>Fungi</taxon>
        <taxon>Dikarya</taxon>
        <taxon>Ascomycota</taxon>
        <taxon>Pezizomycotina</taxon>
        <taxon>Dothideomycetes</taxon>
        <taxon>Pleosporomycetidae</taxon>
        <taxon>Pleosporales</taxon>
        <taxon>Pleosporineae</taxon>
        <taxon>Didymellaceae</taxon>
        <taxon>Ascochyta</taxon>
    </lineage>
</organism>
<protein>
    <submittedName>
        <fullName evidence="1">Uncharacterized protein</fullName>
    </submittedName>
</protein>
<dbReference type="PANTHER" id="PTHR24413">
    <property type="entry name" value="SPECKLE-TYPE POZ PROTEIN"/>
    <property type="match status" value="1"/>
</dbReference>
<evidence type="ECO:0000313" key="1">
    <source>
        <dbReference type="EMBL" id="KZM22069.1"/>
    </source>
</evidence>
<comment type="caution">
    <text evidence="1">The sequence shown here is derived from an EMBL/GenBank/DDBJ whole genome shotgun (WGS) entry which is preliminary data.</text>
</comment>